<dbReference type="InterPro" id="IPR020013">
    <property type="entry name" value="Flagellar_FlgE/F/G"/>
</dbReference>
<evidence type="ECO:0000259" key="7">
    <source>
        <dbReference type="Pfam" id="PF06429"/>
    </source>
</evidence>
<dbReference type="PANTHER" id="PTHR30435:SF1">
    <property type="entry name" value="FLAGELLAR HOOK PROTEIN FLGE"/>
    <property type="match status" value="1"/>
</dbReference>
<dbReference type="Proteomes" id="UP000032300">
    <property type="component" value="Chromosome"/>
</dbReference>
<dbReference type="Pfam" id="PF06429">
    <property type="entry name" value="Flg_bbr_C"/>
    <property type="match status" value="1"/>
</dbReference>
<dbReference type="InterPro" id="IPR053967">
    <property type="entry name" value="LlgE_F_G-like_D1"/>
</dbReference>
<gene>
    <name evidence="10" type="ORF">TS85_19605</name>
</gene>
<dbReference type="GO" id="GO:0005829">
    <property type="term" value="C:cytosol"/>
    <property type="evidence" value="ECO:0007669"/>
    <property type="project" value="TreeGrafter"/>
</dbReference>
<dbReference type="PANTHER" id="PTHR30435">
    <property type="entry name" value="FLAGELLAR PROTEIN"/>
    <property type="match status" value="1"/>
</dbReference>
<feature type="domain" description="Flagellar hook protein FlgE D2" evidence="8">
    <location>
        <begin position="179"/>
        <end position="306"/>
    </location>
</feature>
<dbReference type="AlphaFoldDB" id="A0A7U4JB61"/>
<keyword evidence="11" id="KW-1185">Reference proteome</keyword>
<dbReference type="KEGG" id="sphi:TS85_19605"/>
<feature type="domain" description="Flagellar basal body rod protein N-terminal" evidence="6">
    <location>
        <begin position="3"/>
        <end position="33"/>
    </location>
</feature>
<dbReference type="InterPro" id="IPR001444">
    <property type="entry name" value="Flag_bb_rod_N"/>
</dbReference>
<reference evidence="10 11" key="2">
    <citation type="submission" date="2015-02" db="EMBL/GenBank/DDBJ databases">
        <title>The complete genome of Sphingomonas hengshuiensis sp. WHSC-8 isolated from soil of Hengshui Lake.</title>
        <authorList>
            <person name="Wei S."/>
            <person name="Guo J."/>
            <person name="Su C."/>
            <person name="Wu R."/>
            <person name="Zhang Z."/>
            <person name="Liang K."/>
            <person name="Li H."/>
            <person name="Wang T."/>
            <person name="Liu H."/>
            <person name="Zhang C."/>
            <person name="Li Z."/>
            <person name="Wang Q."/>
            <person name="Meng J."/>
        </authorList>
    </citation>
    <scope>NUCLEOTIDE SEQUENCE [LARGE SCALE GENOMIC DNA]</scope>
    <source>
        <strain evidence="10 11">WHSC-8</strain>
    </source>
</reference>
<evidence type="ECO:0000259" key="8">
    <source>
        <dbReference type="Pfam" id="PF07559"/>
    </source>
</evidence>
<dbReference type="InterPro" id="IPR010930">
    <property type="entry name" value="Flg_bb/hook_C_dom"/>
</dbReference>
<comment type="subcellular location">
    <subcellularLocation>
        <location evidence="1 5">Bacterial flagellum basal body</location>
    </subcellularLocation>
</comment>
<dbReference type="OrthoDB" id="8372879at2"/>
<feature type="domain" description="Flagellar hook protein FlgE/F/G-like D1" evidence="9">
    <location>
        <begin position="83"/>
        <end position="146"/>
    </location>
</feature>
<dbReference type="GO" id="GO:0009425">
    <property type="term" value="C:bacterial-type flagellum basal body"/>
    <property type="evidence" value="ECO:0007669"/>
    <property type="project" value="UniProtKB-SubCell"/>
</dbReference>
<comment type="similarity">
    <text evidence="2 5">Belongs to the flagella basal body rod proteins family.</text>
</comment>
<protein>
    <recommendedName>
        <fullName evidence="3 5">Flagellar hook protein FlgE</fullName>
    </recommendedName>
</protein>
<comment type="function">
    <text evidence="5">A flexible structure which links the flagellar filament to the drive apparatus in the basal body.</text>
</comment>
<name>A0A7U4JB61_9SPHN</name>
<dbReference type="InterPro" id="IPR011491">
    <property type="entry name" value="FlgE_D2"/>
</dbReference>
<accession>A0A7U4JB61</accession>
<dbReference type="GO" id="GO:0009424">
    <property type="term" value="C:bacterial-type flagellum hook"/>
    <property type="evidence" value="ECO:0007669"/>
    <property type="project" value="TreeGrafter"/>
</dbReference>
<dbReference type="Pfam" id="PF07559">
    <property type="entry name" value="FlgE_D2"/>
    <property type="match status" value="1"/>
</dbReference>
<dbReference type="RefSeq" id="WP_044334445.1">
    <property type="nucleotide sequence ID" value="NZ_CP010836.1"/>
</dbReference>
<dbReference type="NCBIfam" id="TIGR03506">
    <property type="entry name" value="FlgEFG_subfam"/>
    <property type="match status" value="1"/>
</dbReference>
<evidence type="ECO:0000259" key="6">
    <source>
        <dbReference type="Pfam" id="PF00460"/>
    </source>
</evidence>
<evidence type="ECO:0000256" key="4">
    <source>
        <dbReference type="ARBA" id="ARBA00023143"/>
    </source>
</evidence>
<dbReference type="Pfam" id="PF22692">
    <property type="entry name" value="LlgE_F_G_D1"/>
    <property type="match status" value="1"/>
</dbReference>
<dbReference type="PROSITE" id="PS00588">
    <property type="entry name" value="FLAGELLA_BB_ROD"/>
    <property type="match status" value="1"/>
</dbReference>
<keyword evidence="4 5" id="KW-0975">Bacterial flagellum</keyword>
<sequence length="427" mass="43111">MSFYTALSGLQGAQSEMAAISNNIANVSTNGFKKSATQFADVIASTSTSSPTQIVGSGTVVKSVRQQFGQGGFTQTDSALDVAISGDGFFVVKGSGAGNSVSYTRNGSFQVDASRTVVDGQGNALQVYPVDSTGSVAASGLGATTSLKLPATSGTPVATSKVALSVDLSANATIPSEAAEGSTAFDRTDPSTYNNSTQTTIYDASGNALTMTSYFVRDTAPTEADASSSWSVYSFVGDQQLSTATGDAVSLTFDASGTLTAPTTATALTGFTPAGATTEQPLTLDFGTATNQAGSVFSVDAKSQDGKTVGQFQSVAIADDGTVTATFSNGDTQALGKVVLANFANPAGLRQLGDSSWAATGISGDPQLAQPGDAGTGALMSGAIEQSNVDITEELVALIAAQRNFQANAKALDTASQLSQTIFNIRS</sequence>
<dbReference type="Gene3D" id="2.60.98.20">
    <property type="entry name" value="Flagellar hook protein FlgE"/>
    <property type="match status" value="1"/>
</dbReference>
<dbReference type="InterPro" id="IPR019776">
    <property type="entry name" value="Flagellar_basal_body_rod_CS"/>
</dbReference>
<evidence type="ECO:0000256" key="1">
    <source>
        <dbReference type="ARBA" id="ARBA00004117"/>
    </source>
</evidence>
<dbReference type="InterPro" id="IPR037058">
    <property type="entry name" value="Falgellar_hook_FlgE_sf"/>
</dbReference>
<reference evidence="10 11" key="1">
    <citation type="journal article" date="2015" name="Int. J. Syst. Evol. Microbiol.">
        <title>Sphingomonas hengshuiensis sp. nov., isolated from lake wetland.</title>
        <authorList>
            <person name="Wei S."/>
            <person name="Wang T."/>
            <person name="Liu H."/>
            <person name="Zhang C."/>
            <person name="Guo J."/>
            <person name="Wang Q."/>
            <person name="Liang K."/>
            <person name="Zhang Z."/>
        </authorList>
    </citation>
    <scope>NUCLEOTIDE SEQUENCE [LARGE SCALE GENOMIC DNA]</scope>
    <source>
        <strain evidence="10 11">WHSC-8</strain>
    </source>
</reference>
<feature type="domain" description="Flagellar basal-body/hook protein C-terminal" evidence="7">
    <location>
        <begin position="380"/>
        <end position="424"/>
    </location>
</feature>
<dbReference type="Pfam" id="PF00460">
    <property type="entry name" value="Flg_bb_rod"/>
    <property type="match status" value="1"/>
</dbReference>
<dbReference type="SUPFAM" id="SSF117143">
    <property type="entry name" value="Flagellar hook protein flgE"/>
    <property type="match status" value="1"/>
</dbReference>
<organism evidence="10 11">
    <name type="scientific">Sphingomonas hengshuiensis</name>
    <dbReference type="NCBI Taxonomy" id="1609977"/>
    <lineage>
        <taxon>Bacteria</taxon>
        <taxon>Pseudomonadati</taxon>
        <taxon>Pseudomonadota</taxon>
        <taxon>Alphaproteobacteria</taxon>
        <taxon>Sphingomonadales</taxon>
        <taxon>Sphingomonadaceae</taxon>
        <taxon>Sphingomonas</taxon>
    </lineage>
</organism>
<evidence type="ECO:0000259" key="9">
    <source>
        <dbReference type="Pfam" id="PF22692"/>
    </source>
</evidence>
<dbReference type="EMBL" id="CP010836">
    <property type="protein sequence ID" value="AJP73522.1"/>
    <property type="molecule type" value="Genomic_DNA"/>
</dbReference>
<evidence type="ECO:0000256" key="2">
    <source>
        <dbReference type="ARBA" id="ARBA00009677"/>
    </source>
</evidence>
<dbReference type="InterPro" id="IPR037925">
    <property type="entry name" value="FlgE/F/G-like"/>
</dbReference>
<evidence type="ECO:0000313" key="11">
    <source>
        <dbReference type="Proteomes" id="UP000032300"/>
    </source>
</evidence>
<proteinExistence type="inferred from homology"/>
<evidence type="ECO:0000256" key="3">
    <source>
        <dbReference type="ARBA" id="ARBA00019015"/>
    </source>
</evidence>
<evidence type="ECO:0000256" key="5">
    <source>
        <dbReference type="RuleBase" id="RU362116"/>
    </source>
</evidence>
<dbReference type="GO" id="GO:0071978">
    <property type="term" value="P:bacterial-type flagellum-dependent swarming motility"/>
    <property type="evidence" value="ECO:0007669"/>
    <property type="project" value="TreeGrafter"/>
</dbReference>
<evidence type="ECO:0000313" key="10">
    <source>
        <dbReference type="EMBL" id="AJP73522.1"/>
    </source>
</evidence>